<dbReference type="EMBL" id="AAWS01000020">
    <property type="protein sequence ID" value="EAY27791.1"/>
    <property type="molecule type" value="Genomic_DNA"/>
</dbReference>
<dbReference type="SUPFAM" id="SSF51261">
    <property type="entry name" value="Duplicated hybrid motif"/>
    <property type="match status" value="1"/>
</dbReference>
<dbReference type="OrthoDB" id="9815884at2"/>
<keyword evidence="2" id="KW-0175">Coiled coil</keyword>
<sequence>MALRHFFRKKAYLLFLGVAAALVLLFTNHWQGYSQKGKRRKTQLVRQKKQKLKYLKNKISSLKSVSSEKSNHIGQLKIIREQIKAQESLVSELKAEIKLTEVDISKLEEKIKVSEKKLNGLKFAYARMLHVYAKANYNYNHLSLLFSSRNINQLYGRIQYLKQYTKVRKKQANKIRALKISMLNQRNVLKQTVSQKQTLLANKLSEGDTLRSLEKKEKAFIKKLVTKEKKLRRDIRYSRRSVSKLNRLITHVVRGRSRSSTGTRRKGRVGTGRKSAPTVKLSASGKKNAQNFSRQKGRLKYPVSGVIVRGFGTHKHPVFKDVKIESRGVDIQAKKGALVRTVYQGKVSTVATIPGMVGKVVMIQHGNYFTVYAKMKNVRVRPGNVVKTGQVIGKVFTSKGGVSQLQFQIWQNSKLLNPIHWLRR</sequence>
<feature type="region of interest" description="Disordered" evidence="3">
    <location>
        <begin position="254"/>
        <end position="278"/>
    </location>
</feature>
<keyword evidence="1" id="KW-0732">Signal</keyword>
<dbReference type="InterPro" id="IPR050570">
    <property type="entry name" value="Cell_wall_metabolism_enzyme"/>
</dbReference>
<evidence type="ECO:0000313" key="5">
    <source>
        <dbReference type="EMBL" id="EAY27791.1"/>
    </source>
</evidence>
<evidence type="ECO:0000256" key="1">
    <source>
        <dbReference type="ARBA" id="ARBA00022729"/>
    </source>
</evidence>
<organism evidence="5 6">
    <name type="scientific">Microscilla marina ATCC 23134</name>
    <dbReference type="NCBI Taxonomy" id="313606"/>
    <lineage>
        <taxon>Bacteria</taxon>
        <taxon>Pseudomonadati</taxon>
        <taxon>Bacteroidota</taxon>
        <taxon>Cytophagia</taxon>
        <taxon>Cytophagales</taxon>
        <taxon>Microscillaceae</taxon>
        <taxon>Microscilla</taxon>
    </lineage>
</organism>
<dbReference type="AlphaFoldDB" id="A1ZNZ9"/>
<reference evidence="5 6" key="1">
    <citation type="submission" date="2007-01" db="EMBL/GenBank/DDBJ databases">
        <authorList>
            <person name="Haygood M."/>
            <person name="Podell S."/>
            <person name="Anderson C."/>
            <person name="Hopkinson B."/>
            <person name="Roe K."/>
            <person name="Barbeau K."/>
            <person name="Gaasterland T."/>
            <person name="Ferriera S."/>
            <person name="Johnson J."/>
            <person name="Kravitz S."/>
            <person name="Beeson K."/>
            <person name="Sutton G."/>
            <person name="Rogers Y.-H."/>
            <person name="Friedman R."/>
            <person name="Frazier M."/>
            <person name="Venter J.C."/>
        </authorList>
    </citation>
    <scope>NUCLEOTIDE SEQUENCE [LARGE SCALE GENOMIC DNA]</scope>
    <source>
        <strain evidence="5 6">ATCC 23134</strain>
    </source>
</reference>
<dbReference type="eggNOG" id="COG4942">
    <property type="taxonomic scope" value="Bacteria"/>
</dbReference>
<dbReference type="InterPro" id="IPR011055">
    <property type="entry name" value="Dup_hybrid_motif"/>
</dbReference>
<accession>A1ZNZ9</accession>
<dbReference type="PANTHER" id="PTHR21666:SF289">
    <property type="entry name" value="L-ALA--D-GLU ENDOPEPTIDASE"/>
    <property type="match status" value="1"/>
</dbReference>
<evidence type="ECO:0000313" key="6">
    <source>
        <dbReference type="Proteomes" id="UP000004095"/>
    </source>
</evidence>
<name>A1ZNZ9_MICM2</name>
<gene>
    <name evidence="5" type="ORF">M23134_00231</name>
</gene>
<feature type="coiled-coil region" evidence="2">
    <location>
        <begin position="76"/>
        <end position="124"/>
    </location>
</feature>
<evidence type="ECO:0000256" key="3">
    <source>
        <dbReference type="SAM" id="MobiDB-lite"/>
    </source>
</evidence>
<keyword evidence="6" id="KW-1185">Reference proteome</keyword>
<dbReference type="GO" id="GO:0004222">
    <property type="term" value="F:metalloendopeptidase activity"/>
    <property type="evidence" value="ECO:0007669"/>
    <property type="project" value="TreeGrafter"/>
</dbReference>
<dbReference type="InterPro" id="IPR016047">
    <property type="entry name" value="M23ase_b-sheet_dom"/>
</dbReference>
<comment type="caution">
    <text evidence="5">The sequence shown here is derived from an EMBL/GenBank/DDBJ whole genome shotgun (WGS) entry which is preliminary data.</text>
</comment>
<evidence type="ECO:0000259" key="4">
    <source>
        <dbReference type="Pfam" id="PF01551"/>
    </source>
</evidence>
<dbReference type="Gene3D" id="2.70.70.10">
    <property type="entry name" value="Glucose Permease (Domain IIA)"/>
    <property type="match status" value="1"/>
</dbReference>
<proteinExistence type="predicted"/>
<feature type="domain" description="M23ase beta-sheet core" evidence="4">
    <location>
        <begin position="326"/>
        <end position="418"/>
    </location>
</feature>
<dbReference type="PANTHER" id="PTHR21666">
    <property type="entry name" value="PEPTIDASE-RELATED"/>
    <property type="match status" value="1"/>
</dbReference>
<dbReference type="RefSeq" id="WP_002698746.1">
    <property type="nucleotide sequence ID" value="NZ_AAWS01000020.1"/>
</dbReference>
<dbReference type="Pfam" id="PF01551">
    <property type="entry name" value="Peptidase_M23"/>
    <property type="match status" value="1"/>
</dbReference>
<evidence type="ECO:0000256" key="2">
    <source>
        <dbReference type="SAM" id="Coils"/>
    </source>
</evidence>
<dbReference type="Proteomes" id="UP000004095">
    <property type="component" value="Unassembled WGS sequence"/>
</dbReference>
<protein>
    <submittedName>
        <fullName evidence="5">Peptidase M23B, putative</fullName>
    </submittedName>
</protein>
<dbReference type="Gene3D" id="6.10.250.3150">
    <property type="match status" value="1"/>
</dbReference>
<dbReference type="CDD" id="cd12797">
    <property type="entry name" value="M23_peptidase"/>
    <property type="match status" value="1"/>
</dbReference>
<feature type="compositionally biased region" description="Basic residues" evidence="3">
    <location>
        <begin position="254"/>
        <end position="268"/>
    </location>
</feature>